<sequence>MGQERVKGETATKVEIVLGVLFVLGALSSLGQGHLYSSQAVFSTVGMLFLGAYLLVRGIEWGQLVKAYRSYSTLLAHSPSGSISEIASAEGTTTEVVKRNLKLMIKRGMATNTAIDEQNNRVVSAMAGSVAAPAGNRQVPGPQAVAYQQHATPEMVVVECPSCGAKNSIPRGAIAQCGHCGAQIDAR</sequence>
<keyword evidence="1" id="KW-1133">Transmembrane helix</keyword>
<comment type="caution">
    <text evidence="2">The sequence shown here is derived from an EMBL/GenBank/DDBJ whole genome shotgun (WGS) entry which is preliminary data.</text>
</comment>
<protein>
    <submittedName>
        <fullName evidence="2">Uncharacterized protein</fullName>
    </submittedName>
</protein>
<accession>A0A7K1T883</accession>
<keyword evidence="1" id="KW-0472">Membrane</keyword>
<name>A0A7K1T883_9ACTN</name>
<dbReference type="Gene3D" id="2.30.30.380">
    <property type="entry name" value="Zn-finger domain of Sec23/24"/>
    <property type="match status" value="1"/>
</dbReference>
<dbReference type="AlphaFoldDB" id="A0A7K1T883"/>
<evidence type="ECO:0000313" key="2">
    <source>
        <dbReference type="EMBL" id="MVN59610.1"/>
    </source>
</evidence>
<gene>
    <name evidence="2" type="ORF">GO707_10295</name>
</gene>
<proteinExistence type="predicted"/>
<dbReference type="EMBL" id="WPOO01000022">
    <property type="protein sequence ID" value="MVN59610.1"/>
    <property type="molecule type" value="Genomic_DNA"/>
</dbReference>
<feature type="transmembrane region" description="Helical" evidence="1">
    <location>
        <begin position="36"/>
        <end position="56"/>
    </location>
</feature>
<dbReference type="Proteomes" id="UP000488839">
    <property type="component" value="Unassembled WGS sequence"/>
</dbReference>
<keyword evidence="1" id="KW-0812">Transmembrane</keyword>
<reference evidence="2 3" key="1">
    <citation type="submission" date="2019-11" db="EMBL/GenBank/DDBJ databases">
        <title>Whole genome shotgun sequencing (WGS) data from Adlercreutzia equolifaciens ResAG-91, Eggerthella lenta MRI-F36, MRI-F37, MRI-F40, ResAG-49, ResAG-88, ResAG-121, ResAG-145, and Gordonibacter sp. ResAG-5, ResAG-26, ResAG-43, ResAG-50, ResAG-59.</title>
        <authorList>
            <person name="Stoll D.A."/>
            <person name="Danylec N."/>
            <person name="Franz C.M.A.P."/>
            <person name="Huch M."/>
        </authorList>
    </citation>
    <scope>NUCLEOTIDE SEQUENCE [LARGE SCALE GENOMIC DNA]</scope>
    <source>
        <strain evidence="2 3">ResAG-91</strain>
    </source>
</reference>
<feature type="transmembrane region" description="Helical" evidence="1">
    <location>
        <begin position="12"/>
        <end position="30"/>
    </location>
</feature>
<keyword evidence="3" id="KW-1185">Reference proteome</keyword>
<dbReference type="RefSeq" id="WP_114540369.1">
    <property type="nucleotide sequence ID" value="NZ_WPOO01000022.1"/>
</dbReference>
<evidence type="ECO:0000256" key="1">
    <source>
        <dbReference type="SAM" id="Phobius"/>
    </source>
</evidence>
<organism evidence="2 3">
    <name type="scientific">Adlercreutzia rubneri</name>
    <dbReference type="NCBI Taxonomy" id="2916441"/>
    <lineage>
        <taxon>Bacteria</taxon>
        <taxon>Bacillati</taxon>
        <taxon>Actinomycetota</taxon>
        <taxon>Coriobacteriia</taxon>
        <taxon>Eggerthellales</taxon>
        <taxon>Eggerthellaceae</taxon>
        <taxon>Adlercreutzia</taxon>
    </lineage>
</organism>
<evidence type="ECO:0000313" key="3">
    <source>
        <dbReference type="Proteomes" id="UP000488839"/>
    </source>
</evidence>